<name>A0A5C5VK67_9BACT</name>
<evidence type="ECO:0000313" key="3">
    <source>
        <dbReference type="Proteomes" id="UP000318878"/>
    </source>
</evidence>
<feature type="domain" description="Transposase IS200-like" evidence="1">
    <location>
        <begin position="9"/>
        <end position="137"/>
    </location>
</feature>
<sequence length="226" mass="26437">MPNFRRYFLPGGTFFFTLVTQRRRPIFSDRSATKLLGDCLRECQELWPFEVHAIVLLPDHLHTIWTVPKEDDDYSRCWSWTKRKFTQRWLAAGGREQRVSSARQKEGRRGVWQARFWEHTIKDEDDFERHFDYIHYNPVKHGLVKCLSDWLASSFHRWVTAGVYHRNWACGERGLALEFRDIPGLDRRVVASRSISAGTACPTLDGDEGRLTNRPQPASLRCASRG</sequence>
<proteinExistence type="predicted"/>
<organism evidence="2 3">
    <name type="scientific">Blastopirellula retiformator</name>
    <dbReference type="NCBI Taxonomy" id="2527970"/>
    <lineage>
        <taxon>Bacteria</taxon>
        <taxon>Pseudomonadati</taxon>
        <taxon>Planctomycetota</taxon>
        <taxon>Planctomycetia</taxon>
        <taxon>Pirellulales</taxon>
        <taxon>Pirellulaceae</taxon>
        <taxon>Blastopirellula</taxon>
    </lineage>
</organism>
<dbReference type="SMART" id="SM01321">
    <property type="entry name" value="Y1_Tnp"/>
    <property type="match status" value="1"/>
</dbReference>
<dbReference type="InterPro" id="IPR052715">
    <property type="entry name" value="RAYT_transposase"/>
</dbReference>
<dbReference type="Pfam" id="PF01797">
    <property type="entry name" value="Y1_Tnp"/>
    <property type="match status" value="1"/>
</dbReference>
<keyword evidence="3" id="KW-1185">Reference proteome</keyword>
<dbReference type="GO" id="GO:0006313">
    <property type="term" value="P:DNA transposition"/>
    <property type="evidence" value="ECO:0007669"/>
    <property type="project" value="InterPro"/>
</dbReference>
<gene>
    <name evidence="2" type="ORF">Enr8_01530</name>
</gene>
<dbReference type="Proteomes" id="UP000318878">
    <property type="component" value="Unassembled WGS sequence"/>
</dbReference>
<dbReference type="InterPro" id="IPR036515">
    <property type="entry name" value="Transposase_17_sf"/>
</dbReference>
<dbReference type="InterPro" id="IPR002686">
    <property type="entry name" value="Transposase_17"/>
</dbReference>
<dbReference type="GO" id="GO:0043565">
    <property type="term" value="F:sequence-specific DNA binding"/>
    <property type="evidence" value="ECO:0007669"/>
    <property type="project" value="TreeGrafter"/>
</dbReference>
<comment type="caution">
    <text evidence="2">The sequence shown here is derived from an EMBL/GenBank/DDBJ whole genome shotgun (WGS) entry which is preliminary data.</text>
</comment>
<accession>A0A5C5VK67</accession>
<dbReference type="EMBL" id="SJPF01000001">
    <property type="protein sequence ID" value="TWT38461.1"/>
    <property type="molecule type" value="Genomic_DNA"/>
</dbReference>
<dbReference type="SUPFAM" id="SSF143422">
    <property type="entry name" value="Transposase IS200-like"/>
    <property type="match status" value="1"/>
</dbReference>
<dbReference type="GO" id="GO:0004803">
    <property type="term" value="F:transposase activity"/>
    <property type="evidence" value="ECO:0007669"/>
    <property type="project" value="InterPro"/>
</dbReference>
<dbReference type="RefSeq" id="WP_246119901.1">
    <property type="nucleotide sequence ID" value="NZ_SJPF01000001.1"/>
</dbReference>
<protein>
    <submittedName>
        <fullName evidence="2">Transposase IS200 like protein</fullName>
    </submittedName>
</protein>
<dbReference type="Gene3D" id="3.30.70.1290">
    <property type="entry name" value="Transposase IS200-like"/>
    <property type="match status" value="1"/>
</dbReference>
<evidence type="ECO:0000313" key="2">
    <source>
        <dbReference type="EMBL" id="TWT38461.1"/>
    </source>
</evidence>
<reference evidence="2 3" key="1">
    <citation type="submission" date="2019-02" db="EMBL/GenBank/DDBJ databases">
        <title>Deep-cultivation of Planctomycetes and their phenomic and genomic characterization uncovers novel biology.</title>
        <authorList>
            <person name="Wiegand S."/>
            <person name="Jogler M."/>
            <person name="Boedeker C."/>
            <person name="Pinto D."/>
            <person name="Vollmers J."/>
            <person name="Rivas-Marin E."/>
            <person name="Kohn T."/>
            <person name="Peeters S.H."/>
            <person name="Heuer A."/>
            <person name="Rast P."/>
            <person name="Oberbeckmann S."/>
            <person name="Bunk B."/>
            <person name="Jeske O."/>
            <person name="Meyerdierks A."/>
            <person name="Storesund J.E."/>
            <person name="Kallscheuer N."/>
            <person name="Luecker S."/>
            <person name="Lage O.M."/>
            <person name="Pohl T."/>
            <person name="Merkel B.J."/>
            <person name="Hornburger P."/>
            <person name="Mueller R.-W."/>
            <person name="Bruemmer F."/>
            <person name="Labrenz M."/>
            <person name="Spormann A.M."/>
            <person name="Op Den Camp H."/>
            <person name="Overmann J."/>
            <person name="Amann R."/>
            <person name="Jetten M.S.M."/>
            <person name="Mascher T."/>
            <person name="Medema M.H."/>
            <person name="Devos D.P."/>
            <person name="Kaster A.-K."/>
            <person name="Ovreas L."/>
            <person name="Rohde M."/>
            <person name="Galperin M.Y."/>
            <person name="Jogler C."/>
        </authorList>
    </citation>
    <scope>NUCLEOTIDE SEQUENCE [LARGE SCALE GENOMIC DNA]</scope>
    <source>
        <strain evidence="2 3">Enr8</strain>
    </source>
</reference>
<dbReference type="AlphaFoldDB" id="A0A5C5VK67"/>
<evidence type="ECO:0000259" key="1">
    <source>
        <dbReference type="SMART" id="SM01321"/>
    </source>
</evidence>
<dbReference type="NCBIfam" id="NF047646">
    <property type="entry name" value="REP_Tyr_transpos"/>
    <property type="match status" value="1"/>
</dbReference>
<dbReference type="PANTHER" id="PTHR36966">
    <property type="entry name" value="REP-ASSOCIATED TYROSINE TRANSPOSASE"/>
    <property type="match status" value="1"/>
</dbReference>
<dbReference type="PANTHER" id="PTHR36966:SF1">
    <property type="entry name" value="REP-ASSOCIATED TYROSINE TRANSPOSASE"/>
    <property type="match status" value="1"/>
</dbReference>